<dbReference type="AlphaFoldDB" id="A0A948TM17"/>
<name>A0A948TM17_9BACT</name>
<reference evidence="2" key="1">
    <citation type="journal article" date="2021" name="PeerJ">
        <title>Extensive microbial diversity within the chicken gut microbiome revealed by metagenomics and culture.</title>
        <authorList>
            <person name="Gilroy R."/>
            <person name="Ravi A."/>
            <person name="Getino M."/>
            <person name="Pursley I."/>
            <person name="Horton D.L."/>
            <person name="Alikhan N.F."/>
            <person name="Baker D."/>
            <person name="Gharbi K."/>
            <person name="Hall N."/>
            <person name="Watson M."/>
            <person name="Adriaenssens E.M."/>
            <person name="Foster-Nyarko E."/>
            <person name="Jarju S."/>
            <person name="Secka A."/>
            <person name="Antonio M."/>
            <person name="Oren A."/>
            <person name="Chaudhuri R.R."/>
            <person name="La Ragione R."/>
            <person name="Hildebrand F."/>
            <person name="Pallen M.J."/>
        </authorList>
    </citation>
    <scope>NUCLEOTIDE SEQUENCE</scope>
    <source>
        <strain evidence="2">8470</strain>
    </source>
</reference>
<reference evidence="2" key="2">
    <citation type="submission" date="2021-04" db="EMBL/GenBank/DDBJ databases">
        <authorList>
            <person name="Gilroy R."/>
        </authorList>
    </citation>
    <scope>NUCLEOTIDE SEQUENCE</scope>
    <source>
        <strain evidence="2">8470</strain>
    </source>
</reference>
<feature type="signal peptide" evidence="1">
    <location>
        <begin position="1"/>
        <end position="20"/>
    </location>
</feature>
<dbReference type="SUPFAM" id="SSF53474">
    <property type="entry name" value="alpha/beta-Hydrolases"/>
    <property type="match status" value="1"/>
</dbReference>
<organism evidence="2 3">
    <name type="scientific">Candidatus Phocaeicola excrementipullorum</name>
    <dbReference type="NCBI Taxonomy" id="2838731"/>
    <lineage>
        <taxon>Bacteria</taxon>
        <taxon>Pseudomonadati</taxon>
        <taxon>Bacteroidota</taxon>
        <taxon>Bacteroidia</taxon>
        <taxon>Bacteroidales</taxon>
        <taxon>Bacteroidaceae</taxon>
        <taxon>Phocaeicola</taxon>
    </lineage>
</organism>
<keyword evidence="1" id="KW-0732">Signal</keyword>
<sequence>MKKKRWIFVLLALLAFRLSAAEWQWSVAVKEMVSAETDGHPRAFLWIPPTCRQVKAVVMGQHNMTEEPLFEMPSFRTELEKAGIALVWITPGLDQQWNVLTGVQKAFEAMMDELADVSGYTELKYVPIVPLGHSAMATYPWNFAAWNPERTLAVISFHGDAPRTNLCGYGRENLEWGRNRNIDGIPGLMVEGEYEWWEARVNPALAFRMMYPESCISFLCDAGRGHFDISEQTASYIALFLEKSLDARYPSAQPVDRPVKLKPVRVKDGWLAERWRADGRKRAKPAPYALYRGDRHDAFWYFDREMAELTERRYKESEGKKMQYLGVVQHGKLLEYDPKLHAGIVMDFVPEADGLTFHLKGVFTDSLRSSFSDDHASGEIHVDRICGPAEKVNDTTFAVRFYRMGMYNKRRTNDIWLLASQKGDTHYKSAVQQLTMRIPYRNRAGRRQHILFPGLDDVEAGTTAVELHAVSDCGLPVYYYVKEGPAEIVGGKVMLSELPPRAKYPVKVTVVAWQYGIGGKVATAEPVERSFYIKK</sequence>
<evidence type="ECO:0000313" key="2">
    <source>
        <dbReference type="EMBL" id="MBU3855455.1"/>
    </source>
</evidence>
<evidence type="ECO:0000256" key="1">
    <source>
        <dbReference type="SAM" id="SignalP"/>
    </source>
</evidence>
<dbReference type="InterPro" id="IPR029058">
    <property type="entry name" value="AB_hydrolase_fold"/>
</dbReference>
<gene>
    <name evidence="2" type="ORF">H9928_02655</name>
</gene>
<feature type="chain" id="PRO_5037581934" evidence="1">
    <location>
        <begin position="21"/>
        <end position="535"/>
    </location>
</feature>
<dbReference type="EMBL" id="JAHLFJ010000027">
    <property type="protein sequence ID" value="MBU3855455.1"/>
    <property type="molecule type" value="Genomic_DNA"/>
</dbReference>
<evidence type="ECO:0000313" key="3">
    <source>
        <dbReference type="Proteomes" id="UP000784286"/>
    </source>
</evidence>
<proteinExistence type="predicted"/>
<dbReference type="Proteomes" id="UP000784286">
    <property type="component" value="Unassembled WGS sequence"/>
</dbReference>
<comment type="caution">
    <text evidence="2">The sequence shown here is derived from an EMBL/GenBank/DDBJ whole genome shotgun (WGS) entry which is preliminary data.</text>
</comment>
<accession>A0A948TM17</accession>
<protein>
    <submittedName>
        <fullName evidence="2">Uncharacterized protein</fullName>
    </submittedName>
</protein>